<feature type="domain" description="RRM" evidence="4">
    <location>
        <begin position="419"/>
        <end position="491"/>
    </location>
</feature>
<feature type="region of interest" description="Disordered" evidence="3">
    <location>
        <begin position="1524"/>
        <end position="1772"/>
    </location>
</feature>
<dbReference type="InterPro" id="IPR000504">
    <property type="entry name" value="RRM_dom"/>
</dbReference>
<feature type="compositionally biased region" description="Polar residues" evidence="3">
    <location>
        <begin position="591"/>
        <end position="620"/>
    </location>
</feature>
<dbReference type="Gene3D" id="3.30.70.330">
    <property type="match status" value="3"/>
</dbReference>
<feature type="region of interest" description="Disordered" evidence="3">
    <location>
        <begin position="1315"/>
        <end position="1407"/>
    </location>
</feature>
<feature type="compositionally biased region" description="Basic residues" evidence="3">
    <location>
        <begin position="2356"/>
        <end position="2373"/>
    </location>
</feature>
<feature type="region of interest" description="Disordered" evidence="3">
    <location>
        <begin position="1058"/>
        <end position="1077"/>
    </location>
</feature>
<evidence type="ECO:0000256" key="3">
    <source>
        <dbReference type="SAM" id="MobiDB-lite"/>
    </source>
</evidence>
<dbReference type="EMBL" id="JBBCAQ010000038">
    <property type="protein sequence ID" value="KAK7572131.1"/>
    <property type="molecule type" value="Genomic_DNA"/>
</dbReference>
<feature type="region of interest" description="Disordered" evidence="3">
    <location>
        <begin position="2902"/>
        <end position="2923"/>
    </location>
</feature>
<feature type="region of interest" description="Disordered" evidence="3">
    <location>
        <begin position="510"/>
        <end position="555"/>
    </location>
</feature>
<feature type="compositionally biased region" description="Low complexity" evidence="3">
    <location>
        <begin position="1666"/>
        <end position="1680"/>
    </location>
</feature>
<feature type="compositionally biased region" description="Basic and acidic residues" evidence="3">
    <location>
        <begin position="1886"/>
        <end position="1903"/>
    </location>
</feature>
<feature type="compositionally biased region" description="Low complexity" evidence="3">
    <location>
        <begin position="1058"/>
        <end position="1074"/>
    </location>
</feature>
<feature type="compositionally biased region" description="Basic and acidic residues" evidence="3">
    <location>
        <begin position="1692"/>
        <end position="1715"/>
    </location>
</feature>
<evidence type="ECO:0000259" key="4">
    <source>
        <dbReference type="PROSITE" id="PS50102"/>
    </source>
</evidence>
<dbReference type="PROSITE" id="PS50102">
    <property type="entry name" value="RRM"/>
    <property type="match status" value="3"/>
</dbReference>
<dbReference type="InterPro" id="IPR034173">
    <property type="entry name" value="SHARP_RRM2"/>
</dbReference>
<dbReference type="GO" id="GO:0003723">
    <property type="term" value="F:RNA binding"/>
    <property type="evidence" value="ECO:0007669"/>
    <property type="project" value="UniProtKB-UniRule"/>
</dbReference>
<feature type="domain" description="RRM" evidence="4">
    <location>
        <begin position="341"/>
        <end position="415"/>
    </location>
</feature>
<feature type="region of interest" description="Disordered" evidence="3">
    <location>
        <begin position="2026"/>
        <end position="2049"/>
    </location>
</feature>
<feature type="region of interest" description="Disordered" evidence="3">
    <location>
        <begin position="2618"/>
        <end position="2751"/>
    </location>
</feature>
<dbReference type="SMART" id="SM00360">
    <property type="entry name" value="RRM"/>
    <property type="match status" value="3"/>
</dbReference>
<evidence type="ECO:0000256" key="2">
    <source>
        <dbReference type="PROSITE-ProRule" id="PRU00176"/>
    </source>
</evidence>
<feature type="compositionally biased region" description="Basic and acidic residues" evidence="3">
    <location>
        <begin position="1725"/>
        <end position="1742"/>
    </location>
</feature>
<evidence type="ECO:0000313" key="6">
    <source>
        <dbReference type="Proteomes" id="UP001367676"/>
    </source>
</evidence>
<feature type="compositionally biased region" description="Basic and acidic residues" evidence="3">
    <location>
        <begin position="1579"/>
        <end position="1625"/>
    </location>
</feature>
<dbReference type="PANTHER" id="PTHR23189">
    <property type="entry name" value="RNA RECOGNITION MOTIF-CONTAINING"/>
    <property type="match status" value="1"/>
</dbReference>
<keyword evidence="6" id="KW-1185">Reference proteome</keyword>
<dbReference type="CDD" id="cd12350">
    <property type="entry name" value="RRM3_SHARP"/>
    <property type="match status" value="1"/>
</dbReference>
<feature type="compositionally biased region" description="Polar residues" evidence="3">
    <location>
        <begin position="2631"/>
        <end position="2641"/>
    </location>
</feature>
<feature type="compositionally biased region" description="Basic and acidic residues" evidence="3">
    <location>
        <begin position="1808"/>
        <end position="1824"/>
    </location>
</feature>
<feature type="compositionally biased region" description="Basic and acidic residues" evidence="3">
    <location>
        <begin position="1831"/>
        <end position="1841"/>
    </location>
</feature>
<accession>A0AAN9T457</accession>
<feature type="compositionally biased region" description="Basic and acidic residues" evidence="3">
    <location>
        <begin position="1915"/>
        <end position="1934"/>
    </location>
</feature>
<feature type="compositionally biased region" description="Low complexity" evidence="3">
    <location>
        <begin position="546"/>
        <end position="555"/>
    </location>
</feature>
<feature type="compositionally biased region" description="Polar residues" evidence="3">
    <location>
        <begin position="2323"/>
        <end position="2334"/>
    </location>
</feature>
<feature type="compositionally biased region" description="Basic and acidic residues" evidence="3">
    <location>
        <begin position="2902"/>
        <end position="2913"/>
    </location>
</feature>
<feature type="compositionally biased region" description="Basic and acidic residues" evidence="3">
    <location>
        <begin position="1524"/>
        <end position="1572"/>
    </location>
</feature>
<feature type="compositionally biased region" description="Basic residues" evidence="3">
    <location>
        <begin position="137"/>
        <end position="150"/>
    </location>
</feature>
<feature type="region of interest" description="Disordered" evidence="3">
    <location>
        <begin position="3258"/>
        <end position="3300"/>
    </location>
</feature>
<feature type="compositionally biased region" description="Acidic residues" evidence="3">
    <location>
        <begin position="1392"/>
        <end position="1404"/>
    </location>
</feature>
<feature type="region of interest" description="Disordered" evidence="3">
    <location>
        <begin position="1803"/>
        <end position="1986"/>
    </location>
</feature>
<dbReference type="InterPro" id="IPR035979">
    <property type="entry name" value="RBD_domain_sf"/>
</dbReference>
<organism evidence="5 6">
    <name type="scientific">Parthenolecanium corni</name>
    <dbReference type="NCBI Taxonomy" id="536013"/>
    <lineage>
        <taxon>Eukaryota</taxon>
        <taxon>Metazoa</taxon>
        <taxon>Ecdysozoa</taxon>
        <taxon>Arthropoda</taxon>
        <taxon>Hexapoda</taxon>
        <taxon>Insecta</taxon>
        <taxon>Pterygota</taxon>
        <taxon>Neoptera</taxon>
        <taxon>Paraneoptera</taxon>
        <taxon>Hemiptera</taxon>
        <taxon>Sternorrhyncha</taxon>
        <taxon>Coccoidea</taxon>
        <taxon>Coccidae</taxon>
        <taxon>Parthenolecanium</taxon>
    </lineage>
</organism>
<feature type="compositionally biased region" description="Polar residues" evidence="3">
    <location>
        <begin position="1681"/>
        <end position="1690"/>
    </location>
</feature>
<feature type="compositionally biased region" description="Basic and acidic residues" evidence="3">
    <location>
        <begin position="1972"/>
        <end position="1986"/>
    </location>
</feature>
<name>A0AAN9T457_9HEMI</name>
<dbReference type="InterPro" id="IPR034174">
    <property type="entry name" value="SHARP_RRM3"/>
</dbReference>
<feature type="compositionally biased region" description="Basic residues" evidence="3">
    <location>
        <begin position="2194"/>
        <end position="2206"/>
    </location>
</feature>
<protein>
    <recommendedName>
        <fullName evidence="4">RRM domain-containing protein</fullName>
    </recommendedName>
</protein>
<feature type="compositionally biased region" description="Basic and acidic residues" evidence="3">
    <location>
        <begin position="2410"/>
        <end position="2422"/>
    </location>
</feature>
<evidence type="ECO:0000313" key="5">
    <source>
        <dbReference type="EMBL" id="KAK7572131.1"/>
    </source>
</evidence>
<feature type="compositionally biased region" description="Low complexity" evidence="3">
    <location>
        <begin position="154"/>
        <end position="202"/>
    </location>
</feature>
<feature type="compositionally biased region" description="Low complexity" evidence="3">
    <location>
        <begin position="3404"/>
        <end position="3428"/>
    </location>
</feature>
<feature type="compositionally biased region" description="Basic and acidic residues" evidence="3">
    <location>
        <begin position="1231"/>
        <end position="1250"/>
    </location>
</feature>
<feature type="compositionally biased region" description="Basic and acidic residues" evidence="3">
    <location>
        <begin position="1341"/>
        <end position="1380"/>
    </location>
</feature>
<feature type="compositionally biased region" description="Basic and acidic residues" evidence="3">
    <location>
        <begin position="1641"/>
        <end position="1665"/>
    </location>
</feature>
<feature type="compositionally biased region" description="Low complexity" evidence="3">
    <location>
        <begin position="567"/>
        <end position="585"/>
    </location>
</feature>
<feature type="compositionally biased region" description="Basic residues" evidence="3">
    <location>
        <begin position="1747"/>
        <end position="1756"/>
    </location>
</feature>
<feature type="compositionally biased region" description="Basic and acidic residues" evidence="3">
    <location>
        <begin position="2293"/>
        <end position="2311"/>
    </location>
</feature>
<dbReference type="Proteomes" id="UP001367676">
    <property type="component" value="Unassembled WGS sequence"/>
</dbReference>
<feature type="compositionally biased region" description="Basic and acidic residues" evidence="3">
    <location>
        <begin position="1198"/>
        <end position="1217"/>
    </location>
</feature>
<comment type="caution">
    <text evidence="5">The sequence shown here is derived from an EMBL/GenBank/DDBJ whole genome shotgun (WGS) entry which is preliminary data.</text>
</comment>
<feature type="compositionally biased region" description="Low complexity" evidence="3">
    <location>
        <begin position="818"/>
        <end position="833"/>
    </location>
</feature>
<dbReference type="SUPFAM" id="SSF54928">
    <property type="entry name" value="RNA-binding domain, RBD"/>
    <property type="match status" value="2"/>
</dbReference>
<gene>
    <name evidence="5" type="ORF">V9T40_014603</name>
</gene>
<feature type="region of interest" description="Disordered" evidence="3">
    <location>
        <begin position="567"/>
        <end position="643"/>
    </location>
</feature>
<feature type="compositionally biased region" description="Low complexity" evidence="3">
    <location>
        <begin position="626"/>
        <end position="636"/>
    </location>
</feature>
<feature type="compositionally biased region" description="Polar residues" evidence="3">
    <location>
        <begin position="3274"/>
        <end position="3284"/>
    </location>
</feature>
<feature type="compositionally biased region" description="Low complexity" evidence="3">
    <location>
        <begin position="3544"/>
        <end position="3561"/>
    </location>
</feature>
<feature type="domain" description="RRM" evidence="4">
    <location>
        <begin position="239"/>
        <end position="317"/>
    </location>
</feature>
<feature type="compositionally biased region" description="Basic and acidic residues" evidence="3">
    <location>
        <begin position="2269"/>
        <end position="2278"/>
    </location>
</feature>
<feature type="compositionally biased region" description="Polar residues" evidence="3">
    <location>
        <begin position="771"/>
        <end position="780"/>
    </location>
</feature>
<reference evidence="5 6" key="1">
    <citation type="submission" date="2024-03" db="EMBL/GenBank/DDBJ databases">
        <title>Adaptation during the transition from Ophiocordyceps entomopathogen to insect associate is accompanied by gene loss and intensified selection.</title>
        <authorList>
            <person name="Ward C.M."/>
            <person name="Onetto C.A."/>
            <person name="Borneman A.R."/>
        </authorList>
    </citation>
    <scope>NUCLEOTIDE SEQUENCE [LARGE SCALE GENOMIC DNA]</scope>
    <source>
        <strain evidence="5">AWRI1</strain>
        <tissue evidence="5">Single Adult Female</tissue>
    </source>
</reference>
<feature type="region of interest" description="Disordered" evidence="3">
    <location>
        <begin position="714"/>
        <end position="847"/>
    </location>
</feature>
<feature type="compositionally biased region" description="Polar residues" evidence="3">
    <location>
        <begin position="511"/>
        <end position="541"/>
    </location>
</feature>
<feature type="region of interest" description="Disordered" evidence="3">
    <location>
        <begin position="4083"/>
        <end position="4108"/>
    </location>
</feature>
<feature type="region of interest" description="Disordered" evidence="3">
    <location>
        <begin position="1453"/>
        <end position="1474"/>
    </location>
</feature>
<dbReference type="FunFam" id="3.30.70.330:FF:000088">
    <property type="entry name" value="msx2-interacting protein-like isoform X1"/>
    <property type="match status" value="1"/>
</dbReference>
<feature type="compositionally biased region" description="Basic residues" evidence="3">
    <location>
        <begin position="1904"/>
        <end position="1914"/>
    </location>
</feature>
<feature type="compositionally biased region" description="Basic and acidic residues" evidence="3">
    <location>
        <begin position="723"/>
        <end position="756"/>
    </location>
</feature>
<feature type="region of interest" description="Disordered" evidence="3">
    <location>
        <begin position="3525"/>
        <end position="3571"/>
    </location>
</feature>
<feature type="compositionally biased region" description="Basic residues" evidence="3">
    <location>
        <begin position="2241"/>
        <end position="2252"/>
    </location>
</feature>
<keyword evidence="1 2" id="KW-0694">RNA-binding</keyword>
<feature type="compositionally biased region" description="Low complexity" evidence="3">
    <location>
        <begin position="1218"/>
        <end position="1227"/>
    </location>
</feature>
<feature type="compositionally biased region" description="Low complexity" evidence="3">
    <location>
        <begin position="798"/>
        <end position="807"/>
    </location>
</feature>
<feature type="compositionally biased region" description="Basic residues" evidence="3">
    <location>
        <begin position="2214"/>
        <end position="2225"/>
    </location>
</feature>
<proteinExistence type="predicted"/>
<feature type="region of interest" description="Disordered" evidence="3">
    <location>
        <begin position="1164"/>
        <end position="1280"/>
    </location>
</feature>
<feature type="region of interest" description="Disordered" evidence="3">
    <location>
        <begin position="2191"/>
        <end position="2422"/>
    </location>
</feature>
<dbReference type="Pfam" id="PF00076">
    <property type="entry name" value="RRM_1"/>
    <property type="match status" value="2"/>
</dbReference>
<evidence type="ECO:0000256" key="1">
    <source>
        <dbReference type="ARBA" id="ARBA00022884"/>
    </source>
</evidence>
<feature type="compositionally biased region" description="Low complexity" evidence="3">
    <location>
        <begin position="2642"/>
        <end position="2657"/>
    </location>
</feature>
<feature type="region of interest" description="Disordered" evidence="3">
    <location>
        <begin position="137"/>
        <end position="210"/>
    </location>
</feature>
<feature type="compositionally biased region" description="Basic residues" evidence="3">
    <location>
        <begin position="1950"/>
        <end position="1962"/>
    </location>
</feature>
<sequence>MLMDDCNEVIFDEGPMTSEEITTFDRSSHFYERRDGTENYVRRTPSSAYHVVSPSESLRSRTRDRDRIYRNGPSHYTPILESVVARTPATHHRTVTTTSWNSYDSTTCSRYPSSVVTTPEILSYQEERRESTPVIIVHKKHPKSRRKCRVMNRCGSNGSESVSNNSDSSRSRSHSSSSSSHSRSSSSSSDSSSAAISEKSCSTHSHHGSLKSTVTVHSTISTPLTNCSPVVHTDDRRPLAICVRNLPTRSSDSSVKDGLYHEYKKHGKVTNVKVVGQGANRYAIVCFKKADDVDKAMQTSHDKLLFGSKIDVSIYHGFDVDDTELRPGEAELDEYHPKATRTLFIGNLEKDVTVSDLRNTFQKFGEIIDIDIRKQGTTCYAFCQYCDISSVVKAMNAMDGEYLGNNKINLGYGNSLPTNCLWVAGVADCVTEKQLIGSFSQFGHVTHVDINRSQGKALVFFQQSTHAQAALSQMRGYNLKNRRLMADYASPECQENFYEHYEKSKSLTPVYENNCQDSPRSTGSTRGLDTPVSSTSSNSGNIVKHNSVNSTSNSNLNNISNSNAISSSNSGISSCNNNNSSSSSSKARFQHTLSTPRTTPTHQSVQQMPSSNSASPIVNNTPSPSPSTSSRSTPRPQQASRFDYTSALEYSSDRRISRSFEDLNLNVENDEKPSPHRPDDVTLQKERVSLLEQLNNYSSSDDDDEEELTTLKQQNAIRRQRSNSREESRPGTPLCDERPENILAHYESRRAAKEKNTNNTPLSLPLPSFANKVTRSTSPTSEPPQRPSKSPHLATKPSGSSSSSLSSRAFDGLPRNASTSSTSSLSSSYTSSSGCRQSPSPHVVVKDKPSILDSKLSSITPFDSLTETLKAPWIDQLKSLDEKYEKWSGSRSKVLTGKLDTSAVQTKHKLLDVNSIGRQRSEICQTVLSRKSVFDDHFKRLETITDQPPPTTEFIPPRVSVASSARSHSLIATAAAVPPPVPNLASKTLSTASIISNSGTSGGILSGGGGSSSGPANGSNTISSFVMKGLQYPFPSHPPPPKSALPKLNTSFTLSKSLPDSLQQQHPQPQLPNSAPVLGSNPRMPLLLRNNSVEKLTELPKNSSPITAPSACASGAREALNRLESTCGDLKKEALSPCESRRNSVESIGRKSIDDDLALFKETKKLPPEPKTPVMVNHVAEPAKTKSNSTYETCKSPVADRENSVLDKRKTSIDRNSSDSNAPLSSSFHPSQRDKPNKPVEEVSEPEKLTNSRRSSIEYSTDDDHVPVDRSDEKLRITEKSAETINHTKVKINDTRPMLKVYHNSPVCEINKRDIKTTKSEPSCGYDEEKPLQSVPYNHVAAEDCKDLDSMKKDDKMRDREEKKPSNDVEKHQSSDEKVIPSENIESGCGTVDEDDDDEDSNDVDDSKTITVKNKIIETVFHIKHEKKKSIDSKAEVTEEKKPLLEKRKSLTLSDGLPLKSKEPEVQRDYSSADAKLKKDCIKTKEFNMFENKPNDKKKNHFLSEPRKSVELDGKVEFVKNNKYKDKEAKERESGEQSCERTKTEKKKEKHIETKHKEVEKRKSEEKRDETKVVTLSVEPEKQKTEEKSVERKCEVHKPEVKKETNVKPKEPEKEIPKEKKKEKLTGQPENGKVKHHEYKKYKDQENHMQKLVIERHDVSKERKNSSGSSSLSDSVPSRSKMSSFDSLESNAEEKSRHNSIDNESQCPKKFDRQRHNSSVIDTNSGKEEKKNDLSRSKKLEKYNSSSKRKKSKKRKTLSDSSSDSEFESFDEAKLKQKNHSIFDVVLDEPAYISMYDKVKARSTKNLQKQEEEKRQEKLKEKFSQLKQSRVKREEKKRSTSYDDDTDAERTVSSRKGNKLILDSSDEEHSGDKLKVSVQQTDSSDDERSKQKLNSDGESESKPAKYKKTARRSLKNKEKSKHTLTDTSEDEIKLKQKRDHQFSLLSENKRKFKRGMSKKRPSSHANLLNNNESKKKSESDLSENEKLIREETMSFFSSSGPKIEAKKVYSDFTDDEDDDVTNVMAKSTDEEARKKANATNTPLLKRSKPKNDLKAMIMKGELNRVNNFTVDCPKTKMRMLISDVSEEDEVKPNLFAASRFKKNNFLAEDSQTKFDRLLSDTSENESVKSATNRFPSKSTRDLFGEDVVIKQEEKGDDLFNNLAELHHDYVKNENLSPPPLLDPMVYDINEYQKKKSHKKKQKRQKSREHSIDRNKKHSKKERRKSIPSDAGDEETKEKEHKQKKKKKNRNKIKTVENLEEDIFGSMSDDSEKMNDQKLSKLSVSDVYDADSDSSNKDVRESEPVPMEEPKFTKINSDLGMPLLNSTDKPNNSYENFFEHMKPKKKKRKKSKEEKSSKHHHHHHHHHHHNHHHTKPAEKGEVSPPPPPLPLVAENVTPSVKTSQAFEFDEQAEKTSKDDELPDALKDRKVLQQEAVDIVTSSIAESINEEIKETTKTTVIKNVDEVEAVKSISNAIEEKLNEQTVVDVASHSTSKNIHEQAVMSISQVLTVSNNDVVEQPIRPVEEKPSSAVAEDKTGITISQEETEDAIAAILGESSEFATFSDCYGGDAMKPDTPGSDRGLQIDTDVEEMASANKSDAEDLVEDHLKCSSDDSFVTVGQADTTSDEPSRDTATSALSSKDVSANSTSAVNTSAASSYFTTPEKPPSLEPEVSLNDSTIQELDENTIHENSSSSDFSKSEKSGSSDPDMAKSEHLAENSIKPSLVSVKNSVTEEPLRVPDEPNTPNLTGDNFLPKLCKEDFSLESLKVGDEVKELAKTPDVPVINEPVKETVPEIQKIALAPEVSKESISEPPKSEMPPIIEPVIEKNVFVKAPEKRVYNNCVVPPKSTYHPPNNIVKVSNDRTILSKVESPSTYIKNVISPEPPKVDPITISEVAVVEETNDTKRNERKRSYAECNGPSNQNAVEKERLRPNNSILSLSPVEAKKTESQPKSVERAETVAVEPAEPTKPVLIENKSLNENAKEASVACEKEVVESLPVLKEPSLGDHTYNSTIKKPLTTGAEQSFDYRVTKESPFRSVIMERVAENDSAKVVDKEELLKPVIHDDSKPTVVTDTDLALKQKLPIPAQQNTEMVDSKEKERTHTEVSEANKENIVKPAINQDNIGESIDDTRSNVILKDKEITRSVEDEIFKGVANDFTKCNHKMPENNRNILEKVVQRIHESKRTIQKADDCLPTAIVANVTPSPAPNKVALATEEEITSAEILLKMSESTVVKAQVSDYNCVLKVNHDPDVLDSSMSKMEEKDSSFEAVKNESVSSCDLQGESNEETSELTDDTHGAEIGAKVADHVYNAKRGRRRKAAAPGGVVTRRGKQNHHITKDNEPLSTYKTKKSSADVYEFKEDSEEEVKRPRLILTIKSPIEPASLSTSTPVSVPVSETSVITEMKSISPISSNTSTTTTSPSTPKSTSAHTRKSRRLQEKEGGPRASVEPAPVVEKPTKTAQSPRPTRRTTRIAAQAAAAIITTVHESTRKNARGAKKPVAAVPATAAKAEVLPPAAVPVTDSVPTAVTEDDDDDFPASPSALSVPSTSPSAMTPSSPVSARTSTEPTNLIDPVSGLLIPMKEAEEGQYVPVLTDLNQSQEIPEYPPKKKARWDETVIEESAISLVKSEASVKSVSPATESSTVIASTIATSVIASVPSATTVKTALPTPEVVSPVVRVVPPPAPCPVAVDDKPISLIKTTTPSIIIPSAALKSHTPHTVAYNPPYSPMVYSQSQSAAKLHTSKTVIPQPRVLTPITPKAHIIQTLNAESDSHSNDEVPYPPQYTSPLLHGAVASPPLGSPKISPQPIVTGANNSRVAHPMKSMGPLEPLKIDSPAGFYYLQNISPQSRAALAVQSPSPQPRVIHSTATLVSENEIKNSNLLPHAAVQSAHYIHPPQFIYQPYMQESPLTSYHLPPPVQSASAAAANAKIITDRDIIESRQAAATLSVTPSPPLELRKKTSPRPRVSDSPLITNPYAQSSRAFYYDEPHRPLQNRIRVSTPPYASKVPPQTDPIDMYVPSPQTRIHLEAPRYAGHVLPPDEDDGRVAYAEGRYIGALPMDTHITADGELDYSKRRGELALCERRMRDSPGSSEMDSPPLGDSPPQGNLDGTVLVVSNLVASSMLVNSRFTRLPTKPDGVIIEHSSGLLKTIALFGRYQDW</sequence>
<dbReference type="InterPro" id="IPR012677">
    <property type="entry name" value="Nucleotide-bd_a/b_plait_sf"/>
</dbReference>
<feature type="region of interest" description="Disordered" evidence="3">
    <location>
        <begin position="3948"/>
        <end position="3972"/>
    </location>
</feature>
<feature type="compositionally biased region" description="Basic and acidic residues" evidence="3">
    <location>
        <begin position="1262"/>
        <end position="1280"/>
    </location>
</feature>
<dbReference type="CDD" id="cd12349">
    <property type="entry name" value="RRM2_SHARP"/>
    <property type="match status" value="1"/>
</dbReference>
<feature type="region of interest" description="Disordered" evidence="3">
    <location>
        <begin position="3315"/>
        <end position="3344"/>
    </location>
</feature>
<feature type="region of interest" description="Disordered" evidence="3">
    <location>
        <begin position="3404"/>
        <end position="3470"/>
    </location>
</feature>
<feature type="compositionally biased region" description="Basic and acidic residues" evidence="3">
    <location>
        <begin position="2697"/>
        <end position="2716"/>
    </location>
</feature>
<feature type="compositionally biased region" description="Polar residues" evidence="3">
    <location>
        <begin position="2395"/>
        <end position="2404"/>
    </location>
</feature>